<protein>
    <recommendedName>
        <fullName evidence="4">NADH-ubiquinone oxidoreductase chain 6</fullName>
        <ecNumber evidence="3">7.1.1.2</ecNumber>
    </recommendedName>
    <alternativeName>
        <fullName evidence="14">NADH dehydrogenase subunit 6</fullName>
    </alternativeName>
</protein>
<evidence type="ECO:0000256" key="8">
    <source>
        <dbReference type="ARBA" id="ARBA00022967"/>
    </source>
</evidence>
<comment type="subcellular location">
    <subcellularLocation>
        <location evidence="1">Mitochondrion membrane</location>
        <topology evidence="1">Multi-pass membrane protein</topology>
    </subcellularLocation>
</comment>
<comment type="similarity">
    <text evidence="2">Belongs to the complex I subunit 6 family.</text>
</comment>
<keyword evidence="11" id="KW-0520">NAD</keyword>
<dbReference type="PANTHER" id="PTHR11435:SF1">
    <property type="entry name" value="NADH-UBIQUINONE OXIDOREDUCTASE CHAIN 6"/>
    <property type="match status" value="1"/>
</dbReference>
<evidence type="ECO:0000256" key="9">
    <source>
        <dbReference type="ARBA" id="ARBA00022982"/>
    </source>
</evidence>
<dbReference type="RefSeq" id="YP_002860168.1">
    <property type="nucleotide sequence ID" value="NC_012644.1"/>
</dbReference>
<keyword evidence="13 16" id="KW-0472">Membrane</keyword>
<keyword evidence="12 17" id="KW-0496">Mitochondrion</keyword>
<evidence type="ECO:0000256" key="4">
    <source>
        <dbReference type="ARBA" id="ARBA00021095"/>
    </source>
</evidence>
<evidence type="ECO:0000256" key="1">
    <source>
        <dbReference type="ARBA" id="ARBA00004225"/>
    </source>
</evidence>
<feature type="transmembrane region" description="Helical" evidence="16">
    <location>
        <begin position="52"/>
        <end position="71"/>
    </location>
</feature>
<dbReference type="GeneID" id="7804406"/>
<evidence type="ECO:0000256" key="11">
    <source>
        <dbReference type="ARBA" id="ARBA00023027"/>
    </source>
</evidence>
<keyword evidence="6" id="KW-0679">Respiratory chain</keyword>
<evidence type="ECO:0000256" key="3">
    <source>
        <dbReference type="ARBA" id="ARBA00012944"/>
    </source>
</evidence>
<comment type="catalytic activity">
    <reaction evidence="15">
        <text>a ubiquinone + NADH + 5 H(+)(in) = a ubiquinol + NAD(+) + 4 H(+)(out)</text>
        <dbReference type="Rhea" id="RHEA:29091"/>
        <dbReference type="Rhea" id="RHEA-COMP:9565"/>
        <dbReference type="Rhea" id="RHEA-COMP:9566"/>
        <dbReference type="ChEBI" id="CHEBI:15378"/>
        <dbReference type="ChEBI" id="CHEBI:16389"/>
        <dbReference type="ChEBI" id="CHEBI:17976"/>
        <dbReference type="ChEBI" id="CHEBI:57540"/>
        <dbReference type="ChEBI" id="CHEBI:57945"/>
        <dbReference type="EC" id="7.1.1.2"/>
    </reaction>
</comment>
<evidence type="ECO:0000313" key="17">
    <source>
        <dbReference type="EMBL" id="ACB48050.1"/>
    </source>
</evidence>
<evidence type="ECO:0000256" key="10">
    <source>
        <dbReference type="ARBA" id="ARBA00022989"/>
    </source>
</evidence>
<feature type="transmembrane region" description="Helical" evidence="16">
    <location>
        <begin position="83"/>
        <end position="103"/>
    </location>
</feature>
<keyword evidence="8" id="KW-1278">Translocase</keyword>
<dbReference type="PANTHER" id="PTHR11435">
    <property type="entry name" value="NADH UBIQUINONE OXIDOREDUCTASE SUBUNIT ND6"/>
    <property type="match status" value="1"/>
</dbReference>
<dbReference type="AlphaFoldDB" id="C3RUM4"/>
<reference evidence="17" key="1">
    <citation type="submission" date="2008-03" db="EMBL/GenBank/DDBJ databases">
        <title>The complete mitogenomes of the oriental mayfly, Ephemera orientalis (Ephemeroptera: Ephemeridae) and the dragonfly, Davidius lunatus (Odonata: Gomphidae), and phylogenetic investigation with neopteran insects.</title>
        <authorList>
            <person name="Kim I."/>
            <person name="Lee E.M."/>
            <person name="Hong M.Y."/>
            <person name="Kim D.Y."/>
        </authorList>
    </citation>
    <scope>NUCLEOTIDE SEQUENCE</scope>
</reference>
<name>C3RUM4_DAVLU</name>
<evidence type="ECO:0000256" key="5">
    <source>
        <dbReference type="ARBA" id="ARBA00022448"/>
    </source>
</evidence>
<dbReference type="GO" id="GO:0008137">
    <property type="term" value="F:NADH dehydrogenase (ubiquinone) activity"/>
    <property type="evidence" value="ECO:0007669"/>
    <property type="project" value="UniProtKB-EC"/>
</dbReference>
<geneLocation type="mitochondrion" evidence="17"/>
<feature type="transmembrane region" description="Helical" evidence="16">
    <location>
        <begin position="28"/>
        <end position="46"/>
    </location>
</feature>
<evidence type="ECO:0000256" key="15">
    <source>
        <dbReference type="ARBA" id="ARBA00049551"/>
    </source>
</evidence>
<feature type="transmembrane region" description="Helical" evidence="16">
    <location>
        <begin position="140"/>
        <end position="160"/>
    </location>
</feature>
<evidence type="ECO:0000256" key="14">
    <source>
        <dbReference type="ARBA" id="ARBA00031019"/>
    </source>
</evidence>
<proteinExistence type="inferred from homology"/>
<evidence type="ECO:0000256" key="12">
    <source>
        <dbReference type="ARBA" id="ARBA00023128"/>
    </source>
</evidence>
<keyword evidence="7 16" id="KW-0812">Transmembrane</keyword>
<dbReference type="InterPro" id="IPR050269">
    <property type="entry name" value="ComplexI_Subunit6"/>
</dbReference>
<evidence type="ECO:0000256" key="7">
    <source>
        <dbReference type="ARBA" id="ARBA00022692"/>
    </source>
</evidence>
<dbReference type="GO" id="GO:0031966">
    <property type="term" value="C:mitochondrial membrane"/>
    <property type="evidence" value="ECO:0007669"/>
    <property type="project" value="UniProtKB-SubCell"/>
</dbReference>
<sequence length="172" mass="19744">MSQILIIIFLSLNSLLFIKMVHPMNMGIVLLIQTFLTCLLMGGLSYTTWFSYILFLVFIGGMLVLFVYMTSIASNEAFQKSNYPAMIILNISIITMILVVMFMDPLMISFNNTAENMDIMHLFKEHEKTTLTNLYNMPNAILTIFVMMYLFLTLIVIVFITKSHQGPLRPSM</sequence>
<dbReference type="EC" id="7.1.1.2" evidence="3"/>
<keyword evidence="9" id="KW-0249">Electron transport</keyword>
<gene>
    <name evidence="17" type="primary">ND6</name>
</gene>
<accession>C3RUM4</accession>
<keyword evidence="5" id="KW-0813">Transport</keyword>
<evidence type="ECO:0000256" key="16">
    <source>
        <dbReference type="SAM" id="Phobius"/>
    </source>
</evidence>
<evidence type="ECO:0000256" key="2">
    <source>
        <dbReference type="ARBA" id="ARBA00005698"/>
    </source>
</evidence>
<keyword evidence="10 16" id="KW-1133">Transmembrane helix</keyword>
<evidence type="ECO:0000256" key="6">
    <source>
        <dbReference type="ARBA" id="ARBA00022660"/>
    </source>
</evidence>
<evidence type="ECO:0000256" key="13">
    <source>
        <dbReference type="ARBA" id="ARBA00023136"/>
    </source>
</evidence>
<dbReference type="CTD" id="4541"/>
<feature type="transmembrane region" description="Helical" evidence="16">
    <location>
        <begin position="6"/>
        <end position="21"/>
    </location>
</feature>
<organism evidence="17">
    <name type="scientific">Davidius lunatus</name>
    <name type="common">Clubtail dragonfly</name>
    <name type="synonym">Hologomphus lunatus</name>
    <dbReference type="NCBI Taxonomy" id="318828"/>
    <lineage>
        <taxon>Eukaryota</taxon>
        <taxon>Metazoa</taxon>
        <taxon>Ecdysozoa</taxon>
        <taxon>Arthropoda</taxon>
        <taxon>Hexapoda</taxon>
        <taxon>Insecta</taxon>
        <taxon>Pterygota</taxon>
        <taxon>Palaeoptera</taxon>
        <taxon>Odonata</taxon>
        <taxon>Epiprocta</taxon>
        <taxon>Anisoptera</taxon>
        <taxon>Gomphoidea</taxon>
        <taxon>Gomphidae</taxon>
        <taxon>Davidius</taxon>
    </lineage>
</organism>
<dbReference type="EMBL" id="EU591677">
    <property type="protein sequence ID" value="ACB48050.1"/>
    <property type="molecule type" value="Genomic_DNA"/>
</dbReference>